<dbReference type="InterPro" id="IPR002545">
    <property type="entry name" value="CheW-lke_dom"/>
</dbReference>
<dbReference type="GO" id="GO:0005829">
    <property type="term" value="C:cytosol"/>
    <property type="evidence" value="ECO:0007669"/>
    <property type="project" value="TreeGrafter"/>
</dbReference>
<protein>
    <recommendedName>
        <fullName evidence="1">CheW-like domain-containing protein</fullName>
    </recommendedName>
</protein>
<organism evidence="2 3">
    <name type="scientific">Candidatus Sedimenticola endophacoides</name>
    <dbReference type="NCBI Taxonomy" id="2548426"/>
    <lineage>
        <taxon>Bacteria</taxon>
        <taxon>Pseudomonadati</taxon>
        <taxon>Pseudomonadota</taxon>
        <taxon>Gammaproteobacteria</taxon>
        <taxon>Chromatiales</taxon>
        <taxon>Sedimenticolaceae</taxon>
        <taxon>Sedimenticola</taxon>
    </lineage>
</organism>
<proteinExistence type="predicted"/>
<dbReference type="PROSITE" id="PS50851">
    <property type="entry name" value="CHEW"/>
    <property type="match status" value="2"/>
</dbReference>
<dbReference type="Pfam" id="PF01584">
    <property type="entry name" value="CheW"/>
    <property type="match status" value="2"/>
</dbReference>
<evidence type="ECO:0000259" key="1">
    <source>
        <dbReference type="PROSITE" id="PS50851"/>
    </source>
</evidence>
<dbReference type="InterPro" id="IPR039315">
    <property type="entry name" value="CheW"/>
</dbReference>
<dbReference type="GO" id="GO:0007165">
    <property type="term" value="P:signal transduction"/>
    <property type="evidence" value="ECO:0007669"/>
    <property type="project" value="InterPro"/>
</dbReference>
<gene>
    <name evidence="2" type="ORF">C3L24_06230</name>
</gene>
<dbReference type="InterPro" id="IPR036061">
    <property type="entry name" value="CheW-like_dom_sf"/>
</dbReference>
<dbReference type="SMART" id="SM00260">
    <property type="entry name" value="CheW"/>
    <property type="match status" value="2"/>
</dbReference>
<dbReference type="SUPFAM" id="SSF50341">
    <property type="entry name" value="CheW-like"/>
    <property type="match status" value="2"/>
</dbReference>
<name>A0A657Q0N7_9GAMM</name>
<dbReference type="GO" id="GO:0006935">
    <property type="term" value="P:chemotaxis"/>
    <property type="evidence" value="ECO:0007669"/>
    <property type="project" value="InterPro"/>
</dbReference>
<dbReference type="AlphaFoldDB" id="A0A657Q0N7"/>
<dbReference type="PANTHER" id="PTHR22617:SF23">
    <property type="entry name" value="CHEMOTAXIS PROTEIN CHEW"/>
    <property type="match status" value="1"/>
</dbReference>
<accession>A0A657Q0N7</accession>
<dbReference type="Gene3D" id="2.40.50.180">
    <property type="entry name" value="CheA-289, Domain 4"/>
    <property type="match status" value="2"/>
</dbReference>
<feature type="domain" description="CheW-like" evidence="1">
    <location>
        <begin position="193"/>
        <end position="333"/>
    </location>
</feature>
<reference evidence="2 3" key="1">
    <citation type="submission" date="2018-01" db="EMBL/GenBank/DDBJ databases">
        <title>Novel co-symbiosis in the lucinid bivalve Phacoides pectinatus.</title>
        <authorList>
            <person name="Lim S.J."/>
            <person name="Davis B.G."/>
            <person name="Gill D.E."/>
            <person name="Engel A.S."/>
            <person name="Anderson L.C."/>
            <person name="Campbell B.J."/>
        </authorList>
    </citation>
    <scope>NUCLEOTIDE SEQUENCE [LARGE SCALE GENOMIC DNA]</scope>
    <source>
        <strain evidence="2">N3_P5</strain>
    </source>
</reference>
<dbReference type="EMBL" id="PQCO01000182">
    <property type="protein sequence ID" value="PUE02360.1"/>
    <property type="molecule type" value="Genomic_DNA"/>
</dbReference>
<feature type="domain" description="CheW-like" evidence="1">
    <location>
        <begin position="13"/>
        <end position="151"/>
    </location>
</feature>
<dbReference type="Proteomes" id="UP000250928">
    <property type="component" value="Unassembled WGS sequence"/>
</dbReference>
<dbReference type="PANTHER" id="PTHR22617">
    <property type="entry name" value="CHEMOTAXIS SENSOR HISTIDINE KINASE-RELATED"/>
    <property type="match status" value="1"/>
</dbReference>
<evidence type="ECO:0000313" key="2">
    <source>
        <dbReference type="EMBL" id="PUE02360.1"/>
    </source>
</evidence>
<evidence type="ECO:0000313" key="3">
    <source>
        <dbReference type="Proteomes" id="UP000250928"/>
    </source>
</evidence>
<sequence>MSQQAHSKAIGESFSVLVFELQESRYAVDAARVLEILWLPELTPVEEAPDYVAGVFDLRGEIIPVVDLDHRFGHRAARYMVSDNVVVLEGRKRRFGIIVNQVLSVEENAVLVTYGEFGGPRAHSLLAGEVEVDEHIVMLLDHERIMMAEDAPRGDDTGHPTFCPDATAEELDTFRQRAAALRGTQDVAELGAQSAFAVAKMNGEYYGVALDLVKEFAIVRDVAPVPCTPPHILGNINLRGDIVTLVDIRGLLDIPPAELERTERVIVVEHENMLLGVPTDSVDDVVFVQSEQLEALPAAISREEEEFLRGEVPYRERMMTVLNLERILSSGRLMVDETV</sequence>
<dbReference type="Gene3D" id="2.30.30.40">
    <property type="entry name" value="SH3 Domains"/>
    <property type="match status" value="2"/>
</dbReference>
<comment type="caution">
    <text evidence="2">The sequence shown here is derived from an EMBL/GenBank/DDBJ whole genome shotgun (WGS) entry which is preliminary data.</text>
</comment>